<dbReference type="Pfam" id="PF06776">
    <property type="entry name" value="IalB"/>
    <property type="match status" value="1"/>
</dbReference>
<organism evidence="2 3">
    <name type="scientific">Arsukibacterium indicum</name>
    <dbReference type="NCBI Taxonomy" id="2848612"/>
    <lineage>
        <taxon>Bacteria</taxon>
        <taxon>Pseudomonadati</taxon>
        <taxon>Pseudomonadota</taxon>
        <taxon>Gammaproteobacteria</taxon>
        <taxon>Chromatiales</taxon>
        <taxon>Chromatiaceae</taxon>
        <taxon>Arsukibacterium</taxon>
    </lineage>
</organism>
<feature type="chain" id="PRO_5045521807" evidence="1">
    <location>
        <begin position="33"/>
        <end position="168"/>
    </location>
</feature>
<reference evidence="2 3" key="1">
    <citation type="submission" date="2021-06" db="EMBL/GenBank/DDBJ databases">
        <title>Rheinheimera indica sp. nov., isolated from deep-sea sediment.</title>
        <authorList>
            <person name="Wang Z."/>
            <person name="Zhang X.-Y."/>
        </authorList>
    </citation>
    <scope>NUCLEOTIDE SEQUENCE [LARGE SCALE GENOMIC DNA]</scope>
    <source>
        <strain evidence="2 3">SM2107</strain>
    </source>
</reference>
<proteinExistence type="predicted"/>
<dbReference type="EMBL" id="JAHRID010000008">
    <property type="protein sequence ID" value="MBV2130573.1"/>
    <property type="molecule type" value="Genomic_DNA"/>
</dbReference>
<dbReference type="RefSeq" id="WP_217670896.1">
    <property type="nucleotide sequence ID" value="NZ_JAHRID010000008.1"/>
</dbReference>
<protein>
    <submittedName>
        <fullName evidence="2">Invasion associated locus B family protein</fullName>
    </submittedName>
</protein>
<comment type="caution">
    <text evidence="2">The sequence shown here is derived from an EMBL/GenBank/DDBJ whole genome shotgun (WGS) entry which is preliminary data.</text>
</comment>
<dbReference type="InterPro" id="IPR010642">
    <property type="entry name" value="Invasion_prot_B"/>
</dbReference>
<feature type="signal peptide" evidence="1">
    <location>
        <begin position="1"/>
        <end position="32"/>
    </location>
</feature>
<keyword evidence="3" id="KW-1185">Reference proteome</keyword>
<evidence type="ECO:0000313" key="2">
    <source>
        <dbReference type="EMBL" id="MBV2130573.1"/>
    </source>
</evidence>
<evidence type="ECO:0000256" key="1">
    <source>
        <dbReference type="SAM" id="SignalP"/>
    </source>
</evidence>
<name>A0ABS6MP50_9GAMM</name>
<accession>A0ABS6MP50</accession>
<dbReference type="Proteomes" id="UP000704611">
    <property type="component" value="Unassembled WGS sequence"/>
</dbReference>
<sequence>MATFKLYSTKIYATVTKTVLLLSALACTAATAETKPDVTEFGDWRLVCNTQCVIAQGLQNPEQPAIIYSSQISYVSNSTDPVLQLNLPLGIYLPPGVAIDIGENEHRAPVAVCLPEGCKVLLQLTPAIVQQLKDHPAYTVKLFVSEQTPRQLKFSLRGFSEALASLKP</sequence>
<evidence type="ECO:0000313" key="3">
    <source>
        <dbReference type="Proteomes" id="UP000704611"/>
    </source>
</evidence>
<keyword evidence="1" id="KW-0732">Signal</keyword>
<gene>
    <name evidence="2" type="ORF">KQY15_15875</name>
</gene>